<dbReference type="PROSITE" id="PS01295">
    <property type="entry name" value="ISPD"/>
    <property type="match status" value="1"/>
</dbReference>
<dbReference type="Gene3D" id="3.90.550.10">
    <property type="entry name" value="Spore Coat Polysaccharide Biosynthesis Protein SpsA, Chain A"/>
    <property type="match status" value="1"/>
</dbReference>
<organism evidence="8 9">
    <name type="scientific">Peptoniphilus stercorisuis</name>
    <dbReference type="NCBI Taxonomy" id="1436965"/>
    <lineage>
        <taxon>Bacteria</taxon>
        <taxon>Bacillati</taxon>
        <taxon>Bacillota</taxon>
        <taxon>Tissierellia</taxon>
        <taxon>Tissierellales</taxon>
        <taxon>Peptoniphilaceae</taxon>
        <taxon>Peptoniphilus</taxon>
    </lineage>
</organism>
<dbReference type="InterPro" id="IPR018294">
    <property type="entry name" value="ISPD_synthase_CS"/>
</dbReference>
<keyword evidence="5 7" id="KW-0548">Nucleotidyltransferase</keyword>
<dbReference type="RefSeq" id="WP_210061673.1">
    <property type="nucleotide sequence ID" value="NZ_JAGGLJ010000015.1"/>
</dbReference>
<evidence type="ECO:0000256" key="1">
    <source>
        <dbReference type="ARBA" id="ARBA00001282"/>
    </source>
</evidence>
<evidence type="ECO:0000313" key="8">
    <source>
        <dbReference type="EMBL" id="MBP2025934.1"/>
    </source>
</evidence>
<dbReference type="InterPro" id="IPR029044">
    <property type="entry name" value="Nucleotide-diphossugar_trans"/>
</dbReference>
<dbReference type="GO" id="GO:0050518">
    <property type="term" value="F:2-C-methyl-D-erythritol 4-phosphate cytidylyltransferase activity"/>
    <property type="evidence" value="ECO:0007669"/>
    <property type="project" value="UniProtKB-EC"/>
</dbReference>
<dbReference type="NCBIfam" id="TIGR00453">
    <property type="entry name" value="ispD"/>
    <property type="match status" value="1"/>
</dbReference>
<comment type="function">
    <text evidence="7">Catalyzes the formation of 4-diphosphocytidyl-2-C-methyl-D-erythritol from CTP and 2-C-methyl-D-erythritol 4-phosphate (MEP).</text>
</comment>
<evidence type="ECO:0000256" key="7">
    <source>
        <dbReference type="HAMAP-Rule" id="MF_00108"/>
    </source>
</evidence>
<keyword evidence="4 7" id="KW-0808">Transferase</keyword>
<dbReference type="InterPro" id="IPR001228">
    <property type="entry name" value="IspD"/>
</dbReference>
<feature type="site" description="Transition state stabilizer" evidence="7">
    <location>
        <position position="19"/>
    </location>
</feature>
<proteinExistence type="inferred from homology"/>
<dbReference type="CDD" id="cd02516">
    <property type="entry name" value="CDP-ME_synthetase"/>
    <property type="match status" value="1"/>
</dbReference>
<evidence type="ECO:0000256" key="4">
    <source>
        <dbReference type="ARBA" id="ARBA00022679"/>
    </source>
</evidence>
<keyword evidence="6 7" id="KW-0414">Isoprene biosynthesis</keyword>
<dbReference type="EMBL" id="JAGGLJ010000015">
    <property type="protein sequence ID" value="MBP2025934.1"/>
    <property type="molecule type" value="Genomic_DNA"/>
</dbReference>
<comment type="similarity">
    <text evidence="3 7">Belongs to the IspD/TarI cytidylyltransferase family. IspD subfamily.</text>
</comment>
<evidence type="ECO:0000256" key="6">
    <source>
        <dbReference type="ARBA" id="ARBA00023229"/>
    </source>
</evidence>
<dbReference type="EC" id="2.7.7.60" evidence="7"/>
<protein>
    <recommendedName>
        <fullName evidence="7">2-C-methyl-D-erythritol 4-phosphate cytidylyltransferase</fullName>
        <ecNumber evidence="7">2.7.7.60</ecNumber>
    </recommendedName>
    <alternativeName>
        <fullName evidence="7">4-diphosphocytidyl-2C-methyl-D-erythritol synthase</fullName>
    </alternativeName>
    <alternativeName>
        <fullName evidence="7">MEP cytidylyltransferase</fullName>
        <shortName evidence="7">MCT</shortName>
    </alternativeName>
</protein>
<name>A0ABS4KDU6_9FIRM</name>
<dbReference type="SUPFAM" id="SSF53448">
    <property type="entry name" value="Nucleotide-diphospho-sugar transferases"/>
    <property type="match status" value="1"/>
</dbReference>
<dbReference type="Proteomes" id="UP001519306">
    <property type="component" value="Unassembled WGS sequence"/>
</dbReference>
<dbReference type="Pfam" id="PF01128">
    <property type="entry name" value="IspD"/>
    <property type="match status" value="1"/>
</dbReference>
<evidence type="ECO:0000256" key="5">
    <source>
        <dbReference type="ARBA" id="ARBA00022695"/>
    </source>
</evidence>
<reference evidence="8 9" key="1">
    <citation type="submission" date="2021-03" db="EMBL/GenBank/DDBJ databases">
        <title>Genomic Encyclopedia of Type Strains, Phase IV (KMG-IV): sequencing the most valuable type-strain genomes for metagenomic binning, comparative biology and taxonomic classification.</title>
        <authorList>
            <person name="Goeker M."/>
        </authorList>
    </citation>
    <scope>NUCLEOTIDE SEQUENCE [LARGE SCALE GENOMIC DNA]</scope>
    <source>
        <strain evidence="8 9">DSM 27563</strain>
    </source>
</reference>
<feature type="site" description="Transition state stabilizer" evidence="7">
    <location>
        <position position="26"/>
    </location>
</feature>
<dbReference type="InterPro" id="IPR034683">
    <property type="entry name" value="IspD/TarI"/>
</dbReference>
<evidence type="ECO:0000256" key="2">
    <source>
        <dbReference type="ARBA" id="ARBA00004787"/>
    </source>
</evidence>
<sequence>MYNSNYVTAIVAAAGMGKRMKKAINKQFLTIKDKPILAHTLNKIEKCDYIDFIIILIKQSDINYVGQILNEYGLKKPFKIVYGGEERQDSIAHGLKNMPEETNIVITHDGARPFVSVEKINEVIEKVFLTGAATLANPVKDTIKISSNGDVVDYTPNRSVLWAVQTPQAFLIDVIKKAYKQAFDEGYYGTDDCSLVEKTGSKVKLILSDYNNIKITTPEDLIIAEAINELHEEE</sequence>
<comment type="pathway">
    <text evidence="2 7">Isoprenoid biosynthesis; isopentenyl diphosphate biosynthesis via DXP pathway; isopentenyl diphosphate from 1-deoxy-D-xylulose 5-phosphate: step 2/6.</text>
</comment>
<evidence type="ECO:0000256" key="3">
    <source>
        <dbReference type="ARBA" id="ARBA00009789"/>
    </source>
</evidence>
<feature type="site" description="Positions MEP for the nucleophilic attack" evidence="7">
    <location>
        <position position="214"/>
    </location>
</feature>
<dbReference type="PANTHER" id="PTHR32125:SF4">
    <property type="entry name" value="2-C-METHYL-D-ERYTHRITOL 4-PHOSPHATE CYTIDYLYLTRANSFERASE, CHLOROPLASTIC"/>
    <property type="match status" value="1"/>
</dbReference>
<evidence type="ECO:0000313" key="9">
    <source>
        <dbReference type="Proteomes" id="UP001519306"/>
    </source>
</evidence>
<dbReference type="HAMAP" id="MF_00108">
    <property type="entry name" value="IspD"/>
    <property type="match status" value="1"/>
</dbReference>
<dbReference type="PANTHER" id="PTHR32125">
    <property type="entry name" value="2-C-METHYL-D-ERYTHRITOL 4-PHOSPHATE CYTIDYLYLTRANSFERASE, CHLOROPLASTIC"/>
    <property type="match status" value="1"/>
</dbReference>
<feature type="site" description="Positions MEP for the nucleophilic attack" evidence="7">
    <location>
        <position position="158"/>
    </location>
</feature>
<comment type="caution">
    <text evidence="8">The sequence shown here is derived from an EMBL/GenBank/DDBJ whole genome shotgun (WGS) entry which is preliminary data.</text>
</comment>
<dbReference type="InterPro" id="IPR050088">
    <property type="entry name" value="IspD/TarI_cytidylyltransf_bact"/>
</dbReference>
<keyword evidence="9" id="KW-1185">Reference proteome</keyword>
<gene>
    <name evidence="7" type="primary">ispD</name>
    <name evidence="8" type="ORF">J2Z71_001485</name>
</gene>
<accession>A0ABS4KDU6</accession>
<comment type="catalytic activity">
    <reaction evidence="1 7">
        <text>2-C-methyl-D-erythritol 4-phosphate + CTP + H(+) = 4-CDP-2-C-methyl-D-erythritol + diphosphate</text>
        <dbReference type="Rhea" id="RHEA:13429"/>
        <dbReference type="ChEBI" id="CHEBI:15378"/>
        <dbReference type="ChEBI" id="CHEBI:33019"/>
        <dbReference type="ChEBI" id="CHEBI:37563"/>
        <dbReference type="ChEBI" id="CHEBI:57823"/>
        <dbReference type="ChEBI" id="CHEBI:58262"/>
        <dbReference type="EC" id="2.7.7.60"/>
    </reaction>
</comment>